<name>A0ABN7XRD5_GIGMA</name>
<keyword evidence="1" id="KW-0812">Transmembrane</keyword>
<gene>
    <name evidence="2" type="ORF">GMARGA_LOCUS46111</name>
</gene>
<feature type="transmembrane region" description="Helical" evidence="1">
    <location>
        <begin position="7"/>
        <end position="31"/>
    </location>
</feature>
<dbReference type="EMBL" id="CAJVQB010169123">
    <property type="protein sequence ID" value="CAG8857290.1"/>
    <property type="molecule type" value="Genomic_DNA"/>
</dbReference>
<protein>
    <submittedName>
        <fullName evidence="2">9824_t:CDS:1</fullName>
    </submittedName>
</protein>
<proteinExistence type="predicted"/>
<evidence type="ECO:0000256" key="1">
    <source>
        <dbReference type="SAM" id="Phobius"/>
    </source>
</evidence>
<evidence type="ECO:0000313" key="2">
    <source>
        <dbReference type="EMBL" id="CAG8857290.1"/>
    </source>
</evidence>
<accession>A0ABN7XRD5</accession>
<dbReference type="Proteomes" id="UP000789901">
    <property type="component" value="Unassembled WGS sequence"/>
</dbReference>
<reference evidence="2 3" key="1">
    <citation type="submission" date="2021-06" db="EMBL/GenBank/DDBJ databases">
        <authorList>
            <person name="Kallberg Y."/>
            <person name="Tangrot J."/>
            <person name="Rosling A."/>
        </authorList>
    </citation>
    <scope>NUCLEOTIDE SEQUENCE [LARGE SCALE GENOMIC DNA]</scope>
    <source>
        <strain evidence="2 3">120-4 pot B 10/14</strain>
    </source>
</reference>
<feature type="non-terminal residue" evidence="2">
    <location>
        <position position="53"/>
    </location>
</feature>
<keyword evidence="1" id="KW-1133">Transmembrane helix</keyword>
<keyword evidence="3" id="KW-1185">Reference proteome</keyword>
<evidence type="ECO:0000313" key="3">
    <source>
        <dbReference type="Proteomes" id="UP000789901"/>
    </source>
</evidence>
<sequence>LRTWNKIPLFVVDSSLYAFLFPYANIFLGIWEVMLTSWNELGRVLSAYILWEI</sequence>
<comment type="caution">
    <text evidence="2">The sequence shown here is derived from an EMBL/GenBank/DDBJ whole genome shotgun (WGS) entry which is preliminary data.</text>
</comment>
<feature type="non-terminal residue" evidence="2">
    <location>
        <position position="1"/>
    </location>
</feature>
<keyword evidence="1" id="KW-0472">Membrane</keyword>
<organism evidence="2 3">
    <name type="scientific">Gigaspora margarita</name>
    <dbReference type="NCBI Taxonomy" id="4874"/>
    <lineage>
        <taxon>Eukaryota</taxon>
        <taxon>Fungi</taxon>
        <taxon>Fungi incertae sedis</taxon>
        <taxon>Mucoromycota</taxon>
        <taxon>Glomeromycotina</taxon>
        <taxon>Glomeromycetes</taxon>
        <taxon>Diversisporales</taxon>
        <taxon>Gigasporaceae</taxon>
        <taxon>Gigaspora</taxon>
    </lineage>
</organism>